<name>A0ABQ2CTD8_9DEIO</name>
<keyword evidence="2" id="KW-1185">Reference proteome</keyword>
<proteinExistence type="predicted"/>
<gene>
    <name evidence="1" type="ORF">GCM10008938_01040</name>
</gene>
<evidence type="ECO:0000313" key="2">
    <source>
        <dbReference type="Proteomes" id="UP000632222"/>
    </source>
</evidence>
<sequence>MQNIKSFLLLGTVGLASCGMLFPQPHTPSTPEGSEAAVEKLWVPPTCSPYTINGSGWTRSFVTNDGSAPLNYHSYATLLPSTSDIKLLPYAINNSGKTTQALPFFYFYTFRPILPLTGTPEGGGSATQVYIDTQVMEGLVYRAATQKFELVVNNNANAFRTISGTGVVSSQINSGKSWGSFRNNTFLPSQRLLVEAYLKGNITYKNEMVLANYQGQGSSPQKWFKVSMPYQEMVIKVTPMESYANDTYFPAENPRYYTVPVRGFTSTPDAEHRFVLRNELFYENPYDTSRGTTLSAGTTAFYSWLNTRKDFVLNWNFTNLRLAQASVDGSNNPTSLSGVRDASGWNLGSPSGFNAANCTSKTAQVYQSEKQVDHIMPAATQSPATLPSPKLSGPSVDSIKLRTVSSRDPLILEKRGTTTFVLKNTGAQTLTYQWNLDHDLVIDDGGQPDLMAPGTSRTFTVSAPCPAEPLTGRPVVDTYLQTLSLSTNDPTGSGYNAYKAIQVEVTCAANTLYGWSSGSTLYGSSEYPANSASVQFEPSNNPLGYFQTRLNPDLVYSNIKEVNPAGGSGTCQGATNRANNASRCFWAEVEANPAYQAGNTVAMVCARQLRMAAIVTYVNDPNAAGYLPASALYGTPTKEAEHQTAICNNPSLTIIGPAGTSETFRYTVRHSQGNRTYAVTEGGFDPDPGAFNAQAVSCAYRLHSAAIIWQVNEPGHDTGYPAASDLYGDETKAIHYGTLACNTPLMVISGDAVTSGSFQYTVKHTYGSQVFTVSESGVSPDPTPRTPETLAFWCSLDLYSATRIWNSEHDTGYPAASEFYGDATKEALYHTRHCNNPDLTITGAAVSSGPFLYTVTHRYGNLIYTLTPDSRTTTSKY</sequence>
<accession>A0ABQ2CTD8</accession>
<dbReference type="RefSeq" id="WP_188998194.1">
    <property type="nucleotide sequence ID" value="NZ_BMOD01000001.1"/>
</dbReference>
<dbReference type="EMBL" id="BMOD01000001">
    <property type="protein sequence ID" value="GGJ18754.1"/>
    <property type="molecule type" value="Genomic_DNA"/>
</dbReference>
<dbReference type="PROSITE" id="PS51257">
    <property type="entry name" value="PROKAR_LIPOPROTEIN"/>
    <property type="match status" value="1"/>
</dbReference>
<comment type="caution">
    <text evidence="1">The sequence shown here is derived from an EMBL/GenBank/DDBJ whole genome shotgun (WGS) entry which is preliminary data.</text>
</comment>
<evidence type="ECO:0008006" key="3">
    <source>
        <dbReference type="Google" id="ProtNLM"/>
    </source>
</evidence>
<dbReference type="Proteomes" id="UP000632222">
    <property type="component" value="Unassembled WGS sequence"/>
</dbReference>
<organism evidence="1 2">
    <name type="scientific">Deinococcus roseus</name>
    <dbReference type="NCBI Taxonomy" id="392414"/>
    <lineage>
        <taxon>Bacteria</taxon>
        <taxon>Thermotogati</taxon>
        <taxon>Deinococcota</taxon>
        <taxon>Deinococci</taxon>
        <taxon>Deinococcales</taxon>
        <taxon>Deinococcaceae</taxon>
        <taxon>Deinococcus</taxon>
    </lineage>
</organism>
<reference evidence="2" key="1">
    <citation type="journal article" date="2019" name="Int. J. Syst. Evol. Microbiol.">
        <title>The Global Catalogue of Microorganisms (GCM) 10K type strain sequencing project: providing services to taxonomists for standard genome sequencing and annotation.</title>
        <authorList>
            <consortium name="The Broad Institute Genomics Platform"/>
            <consortium name="The Broad Institute Genome Sequencing Center for Infectious Disease"/>
            <person name="Wu L."/>
            <person name="Ma J."/>
        </authorList>
    </citation>
    <scope>NUCLEOTIDE SEQUENCE [LARGE SCALE GENOMIC DNA]</scope>
    <source>
        <strain evidence="2">JCM 14370</strain>
    </source>
</reference>
<protein>
    <recommendedName>
        <fullName evidence="3">Ig-like domain-containing protein</fullName>
    </recommendedName>
</protein>
<evidence type="ECO:0000313" key="1">
    <source>
        <dbReference type="EMBL" id="GGJ18754.1"/>
    </source>
</evidence>